<proteinExistence type="predicted"/>
<evidence type="ECO:0000313" key="2">
    <source>
        <dbReference type="Proteomes" id="UP001288387"/>
    </source>
</evidence>
<sequence length="109" mass="12150">MSNSRDIDAAEHLRRLVVRGIVEQTGLNEEHAMPYATAVMTVLQTEYGGERLHIPKPAGQDKLCSRVEVIRAELAEGQDWRLVCRRHGVSRAALYRMFPGGLPKPSRAG</sequence>
<accession>A0AAJ2WIY2</accession>
<evidence type="ECO:0008006" key="3">
    <source>
        <dbReference type="Google" id="ProtNLM"/>
    </source>
</evidence>
<dbReference type="AlphaFoldDB" id="A0AAJ2WIY2"/>
<gene>
    <name evidence="1" type="ORF">U4I38_06610</name>
</gene>
<dbReference type="Proteomes" id="UP001288387">
    <property type="component" value="Unassembled WGS sequence"/>
</dbReference>
<reference evidence="1" key="1">
    <citation type="submission" date="2023-12" db="EMBL/GenBank/DDBJ databases">
        <title>'Antibacterial potential of Stenotrophomonas maltophilia cystic fibrosis isolates' (manuscript under preparation).</title>
        <authorList>
            <person name="Crisan C.V."/>
            <person name="Pettis M."/>
            <person name="Goldberg J.B."/>
        </authorList>
    </citation>
    <scope>NUCLEOTIDE SEQUENCE</scope>
    <source>
        <strain evidence="1">CCV129</strain>
    </source>
</reference>
<dbReference type="RefSeq" id="WP_099470263.1">
    <property type="nucleotide sequence ID" value="NZ_JAKJRD010000006.1"/>
</dbReference>
<protein>
    <recommendedName>
        <fullName evidence="3">Mor transcription activator domain-containing protein</fullName>
    </recommendedName>
</protein>
<name>A0AAJ2WIY2_STEMA</name>
<dbReference type="EMBL" id="JAXRVB010000005">
    <property type="protein sequence ID" value="MDZ5764146.1"/>
    <property type="molecule type" value="Genomic_DNA"/>
</dbReference>
<comment type="caution">
    <text evidence="1">The sequence shown here is derived from an EMBL/GenBank/DDBJ whole genome shotgun (WGS) entry which is preliminary data.</text>
</comment>
<organism evidence="1 2">
    <name type="scientific">Stenotrophomonas maltophilia</name>
    <name type="common">Pseudomonas maltophilia</name>
    <name type="synonym">Xanthomonas maltophilia</name>
    <dbReference type="NCBI Taxonomy" id="40324"/>
    <lineage>
        <taxon>Bacteria</taxon>
        <taxon>Pseudomonadati</taxon>
        <taxon>Pseudomonadota</taxon>
        <taxon>Gammaproteobacteria</taxon>
        <taxon>Lysobacterales</taxon>
        <taxon>Lysobacteraceae</taxon>
        <taxon>Stenotrophomonas</taxon>
        <taxon>Stenotrophomonas maltophilia group</taxon>
    </lineage>
</organism>
<evidence type="ECO:0000313" key="1">
    <source>
        <dbReference type="EMBL" id="MDZ5764146.1"/>
    </source>
</evidence>